<dbReference type="InterPro" id="IPR033469">
    <property type="entry name" value="CYTH-like_dom_sf"/>
</dbReference>
<evidence type="ECO:0000313" key="3">
    <source>
        <dbReference type="EMBL" id="MBW4467939.1"/>
    </source>
</evidence>
<proteinExistence type="predicted"/>
<evidence type="ECO:0000313" key="4">
    <source>
        <dbReference type="Proteomes" id="UP000707356"/>
    </source>
</evidence>
<gene>
    <name evidence="3" type="ORF">KME07_21140</name>
</gene>
<feature type="active site" description="Proton acceptor" evidence="1">
    <location>
        <position position="29"/>
    </location>
</feature>
<dbReference type="EMBL" id="JAHHHV010000082">
    <property type="protein sequence ID" value="MBW4467939.1"/>
    <property type="molecule type" value="Genomic_DNA"/>
</dbReference>
<reference evidence="3" key="2">
    <citation type="journal article" date="2022" name="Microbiol. Resour. Announc.">
        <title>Metagenome Sequencing to Explore Phylogenomics of Terrestrial Cyanobacteria.</title>
        <authorList>
            <person name="Ward R.D."/>
            <person name="Stajich J.E."/>
            <person name="Johansen J.R."/>
            <person name="Huntemann M."/>
            <person name="Clum A."/>
            <person name="Foster B."/>
            <person name="Foster B."/>
            <person name="Roux S."/>
            <person name="Palaniappan K."/>
            <person name="Varghese N."/>
            <person name="Mukherjee S."/>
            <person name="Reddy T.B.K."/>
            <person name="Daum C."/>
            <person name="Copeland A."/>
            <person name="Chen I.A."/>
            <person name="Ivanova N.N."/>
            <person name="Kyrpides N.C."/>
            <person name="Shapiro N."/>
            <person name="Eloe-Fadrosh E.A."/>
            <person name="Pietrasiak N."/>
        </authorList>
    </citation>
    <scope>NUCLEOTIDE SEQUENCE</scope>
    <source>
        <strain evidence="3">GSE-TBD4-15B</strain>
    </source>
</reference>
<dbReference type="SUPFAM" id="SSF55154">
    <property type="entry name" value="CYTH-like phosphatases"/>
    <property type="match status" value="1"/>
</dbReference>
<organism evidence="3 4">
    <name type="scientific">Pegethrix bostrychoides GSE-TBD4-15B</name>
    <dbReference type="NCBI Taxonomy" id="2839662"/>
    <lineage>
        <taxon>Bacteria</taxon>
        <taxon>Bacillati</taxon>
        <taxon>Cyanobacteriota</taxon>
        <taxon>Cyanophyceae</taxon>
        <taxon>Oculatellales</taxon>
        <taxon>Oculatellaceae</taxon>
        <taxon>Pegethrix</taxon>
    </lineage>
</organism>
<accession>A0A951U6H8</accession>
<dbReference type="Proteomes" id="UP000707356">
    <property type="component" value="Unassembled WGS sequence"/>
</dbReference>
<dbReference type="Gene3D" id="2.40.320.10">
    <property type="entry name" value="Hypothetical Protein Pfu-838710-001"/>
    <property type="match status" value="1"/>
</dbReference>
<sequence>MGIEIERKFLVQNEGWRGLAEGILYRQGYLASRPGCTVRVRVAGNQGYLTIKGSTAGISRAEYEYGIPLEDAAQLLDRLCQLPLIEKTRYRIPVASGLVWEVDEFAGENQGLIVAEIELSQADQSIELPDWIGLEVSDDPRYFNANLVNHPYCRW</sequence>
<evidence type="ECO:0000259" key="2">
    <source>
        <dbReference type="PROSITE" id="PS51707"/>
    </source>
</evidence>
<dbReference type="PANTHER" id="PTHR40114:SF1">
    <property type="entry name" value="SLR0698 PROTEIN"/>
    <property type="match status" value="1"/>
</dbReference>
<evidence type="ECO:0000256" key="1">
    <source>
        <dbReference type="PIRSR" id="PIRSR016487-1"/>
    </source>
</evidence>
<feature type="domain" description="CYTH" evidence="2">
    <location>
        <begin position="2"/>
        <end position="149"/>
    </location>
</feature>
<dbReference type="PROSITE" id="PS51707">
    <property type="entry name" value="CYTH"/>
    <property type="match status" value="1"/>
</dbReference>
<name>A0A951U6H8_9CYAN</name>
<dbReference type="SMART" id="SM01118">
    <property type="entry name" value="CYTH"/>
    <property type="match status" value="1"/>
</dbReference>
<comment type="caution">
    <text evidence="3">The sequence shown here is derived from an EMBL/GenBank/DDBJ whole genome shotgun (WGS) entry which is preliminary data.</text>
</comment>
<dbReference type="Pfam" id="PF01928">
    <property type="entry name" value="CYTH"/>
    <property type="match status" value="1"/>
</dbReference>
<dbReference type="CDD" id="cd07891">
    <property type="entry name" value="CYTH-like_CthTTM-like_1"/>
    <property type="match status" value="1"/>
</dbReference>
<dbReference type="InterPro" id="IPR023577">
    <property type="entry name" value="CYTH_domain"/>
</dbReference>
<reference evidence="3" key="1">
    <citation type="submission" date="2021-05" db="EMBL/GenBank/DDBJ databases">
        <authorList>
            <person name="Pietrasiak N."/>
            <person name="Ward R."/>
            <person name="Stajich J.E."/>
            <person name="Kurbessoian T."/>
        </authorList>
    </citation>
    <scope>NUCLEOTIDE SEQUENCE</scope>
    <source>
        <strain evidence="3">GSE-TBD4-15B</strain>
    </source>
</reference>
<dbReference type="AlphaFoldDB" id="A0A951U6H8"/>
<dbReference type="PANTHER" id="PTHR40114">
    <property type="entry name" value="SLR0698 PROTEIN"/>
    <property type="match status" value="1"/>
</dbReference>
<dbReference type="PIRSF" id="PIRSF016487">
    <property type="entry name" value="CYTH_UCP016487"/>
    <property type="match status" value="1"/>
</dbReference>
<protein>
    <submittedName>
        <fullName evidence="3">CYTH domain-containing protein</fullName>
    </submittedName>
</protein>
<dbReference type="InterPro" id="IPR012042">
    <property type="entry name" value="NeuTTM/CthTTM-like"/>
</dbReference>